<dbReference type="STRING" id="1408163.A0A0F4YTB7"/>
<dbReference type="Proteomes" id="UP000053958">
    <property type="component" value="Unassembled WGS sequence"/>
</dbReference>
<sequence length="376" mass="43916">MTTQTSPTDLPQVEVDPQIDNDSSYGDELSSYTTSLTSSVLNYRHENGRRYHAYRDGTYLMPNDESESDRLDMVHEMVLTMMHRKLFLAPIKSPQRVIDLGTGTGIWAIDFVADRQSNESFACYRVPPNVKFLVDDIESDWIYEHPFDFIHARYLAVSIKDFPKLIRQCYRQTNNHRVIHTVINQCSSSNTKPGGWVEFQDWDGYPTSEDDSIKGTALEQYYNEVYSGFEMQGYETRPGMRLEQWFRDAGFVDIHVERYRIPLGTWPKDPYFKKVGAWCQMQAEADGFEAFAMAVLTRFKNWTKDEVMVLAAKARQDTRNRNIHMLFNLCVEFHFMERSILMSVCSDHSYVVYGRRPERGKDTTMPVRTLRKRTVQ</sequence>
<dbReference type="Pfam" id="PF13489">
    <property type="entry name" value="Methyltransf_23"/>
    <property type="match status" value="1"/>
</dbReference>
<dbReference type="AlphaFoldDB" id="A0A0F4YTB7"/>
<dbReference type="SUPFAM" id="SSF53335">
    <property type="entry name" value="S-adenosyl-L-methionine-dependent methyltransferases"/>
    <property type="match status" value="1"/>
</dbReference>
<dbReference type="CDD" id="cd02440">
    <property type="entry name" value="AdoMet_MTases"/>
    <property type="match status" value="1"/>
</dbReference>
<evidence type="ECO:0000313" key="2">
    <source>
        <dbReference type="EMBL" id="KKA21086.1"/>
    </source>
</evidence>
<organism evidence="2 3">
    <name type="scientific">Rasamsonia emersonii (strain ATCC 16479 / CBS 393.64 / IMI 116815)</name>
    <dbReference type="NCBI Taxonomy" id="1408163"/>
    <lineage>
        <taxon>Eukaryota</taxon>
        <taxon>Fungi</taxon>
        <taxon>Dikarya</taxon>
        <taxon>Ascomycota</taxon>
        <taxon>Pezizomycotina</taxon>
        <taxon>Eurotiomycetes</taxon>
        <taxon>Eurotiomycetidae</taxon>
        <taxon>Eurotiales</taxon>
        <taxon>Trichocomaceae</taxon>
        <taxon>Rasamsonia</taxon>
    </lineage>
</organism>
<protein>
    <submittedName>
        <fullName evidence="2">Methyltransferase</fullName>
    </submittedName>
</protein>
<keyword evidence="3" id="KW-1185">Reference proteome</keyword>
<dbReference type="InterPro" id="IPR029063">
    <property type="entry name" value="SAM-dependent_MTases_sf"/>
</dbReference>
<dbReference type="GO" id="GO:0008168">
    <property type="term" value="F:methyltransferase activity"/>
    <property type="evidence" value="ECO:0007669"/>
    <property type="project" value="UniProtKB-KW"/>
</dbReference>
<evidence type="ECO:0000256" key="1">
    <source>
        <dbReference type="SAM" id="MobiDB-lite"/>
    </source>
</evidence>
<gene>
    <name evidence="2" type="ORF">T310_4879</name>
</gene>
<proteinExistence type="predicted"/>
<feature type="region of interest" description="Disordered" evidence="1">
    <location>
        <begin position="1"/>
        <end position="28"/>
    </location>
</feature>
<dbReference type="Gene3D" id="3.40.50.150">
    <property type="entry name" value="Vaccinia Virus protein VP39"/>
    <property type="match status" value="1"/>
</dbReference>
<dbReference type="EMBL" id="LASV01000206">
    <property type="protein sequence ID" value="KKA21086.1"/>
    <property type="molecule type" value="Genomic_DNA"/>
</dbReference>
<name>A0A0F4YTB7_RASE3</name>
<evidence type="ECO:0000313" key="3">
    <source>
        <dbReference type="Proteomes" id="UP000053958"/>
    </source>
</evidence>
<dbReference type="PANTHER" id="PTHR43591">
    <property type="entry name" value="METHYLTRANSFERASE"/>
    <property type="match status" value="1"/>
</dbReference>
<dbReference type="RefSeq" id="XP_013327698.1">
    <property type="nucleotide sequence ID" value="XM_013472244.1"/>
</dbReference>
<dbReference type="GeneID" id="25317226"/>
<dbReference type="PANTHER" id="PTHR43591:SF10">
    <property type="entry name" value="ABC TRANSMEMBRANE TYPE-1 DOMAIN-CONTAINING PROTEIN-RELATED"/>
    <property type="match status" value="1"/>
</dbReference>
<reference evidence="2 3" key="1">
    <citation type="submission" date="2015-04" db="EMBL/GenBank/DDBJ databases">
        <authorList>
            <person name="Heijne W.H."/>
            <person name="Fedorova N.D."/>
            <person name="Nierman W.C."/>
            <person name="Vollebregt A.W."/>
            <person name="Zhao Z."/>
            <person name="Wu L."/>
            <person name="Kumar M."/>
            <person name="Stam H."/>
            <person name="van den Berg M.A."/>
            <person name="Pel H.J."/>
        </authorList>
    </citation>
    <scope>NUCLEOTIDE SEQUENCE [LARGE SCALE GENOMIC DNA]</scope>
    <source>
        <strain evidence="2 3">CBS 393.64</strain>
    </source>
</reference>
<dbReference type="GO" id="GO:0032259">
    <property type="term" value="P:methylation"/>
    <property type="evidence" value="ECO:0007669"/>
    <property type="project" value="UniProtKB-KW"/>
</dbReference>
<keyword evidence="2" id="KW-0808">Transferase</keyword>
<dbReference type="OrthoDB" id="4223307at2759"/>
<accession>A0A0F4YTB7</accession>
<keyword evidence="2" id="KW-0489">Methyltransferase</keyword>
<comment type="caution">
    <text evidence="2">The sequence shown here is derived from an EMBL/GenBank/DDBJ whole genome shotgun (WGS) entry which is preliminary data.</text>
</comment>